<sequence length="133" mass="14138">MQMIVDLQDLTGIIARTDLGFHSKVSNLLLSAKDAVLGRSRWDDIGLGIEALATEAMQRERSGRGNGWDGEESQVSAAVSSRHDQSRSFPGSGSDFPSHGSGNSSTIICRNLSSPKFLGAAVGRIESVHSPNI</sequence>
<name>A0A139AIJ8_GONPJ</name>
<feature type="region of interest" description="Disordered" evidence="1">
    <location>
        <begin position="58"/>
        <end position="105"/>
    </location>
</feature>
<organism evidence="2 3">
    <name type="scientific">Gonapodya prolifera (strain JEL478)</name>
    <name type="common">Monoblepharis prolifera</name>
    <dbReference type="NCBI Taxonomy" id="1344416"/>
    <lineage>
        <taxon>Eukaryota</taxon>
        <taxon>Fungi</taxon>
        <taxon>Fungi incertae sedis</taxon>
        <taxon>Chytridiomycota</taxon>
        <taxon>Chytridiomycota incertae sedis</taxon>
        <taxon>Monoblepharidomycetes</taxon>
        <taxon>Monoblepharidales</taxon>
        <taxon>Gonapodyaceae</taxon>
        <taxon>Gonapodya</taxon>
    </lineage>
</organism>
<proteinExistence type="predicted"/>
<accession>A0A139AIJ8</accession>
<keyword evidence="3" id="KW-1185">Reference proteome</keyword>
<evidence type="ECO:0000313" key="3">
    <source>
        <dbReference type="Proteomes" id="UP000070544"/>
    </source>
</evidence>
<protein>
    <submittedName>
        <fullName evidence="2">Uncharacterized protein</fullName>
    </submittedName>
</protein>
<dbReference type="EMBL" id="KQ965754">
    <property type="protein sequence ID" value="KXS16253.1"/>
    <property type="molecule type" value="Genomic_DNA"/>
</dbReference>
<dbReference type="AlphaFoldDB" id="A0A139AIJ8"/>
<dbReference type="Proteomes" id="UP000070544">
    <property type="component" value="Unassembled WGS sequence"/>
</dbReference>
<evidence type="ECO:0000256" key="1">
    <source>
        <dbReference type="SAM" id="MobiDB-lite"/>
    </source>
</evidence>
<gene>
    <name evidence="2" type="ORF">M427DRAFT_55684</name>
</gene>
<reference evidence="2 3" key="1">
    <citation type="journal article" date="2015" name="Genome Biol. Evol.">
        <title>Phylogenomic analyses indicate that early fungi evolved digesting cell walls of algal ancestors of land plants.</title>
        <authorList>
            <person name="Chang Y."/>
            <person name="Wang S."/>
            <person name="Sekimoto S."/>
            <person name="Aerts A.L."/>
            <person name="Choi C."/>
            <person name="Clum A."/>
            <person name="LaButti K.M."/>
            <person name="Lindquist E.A."/>
            <person name="Yee Ngan C."/>
            <person name="Ohm R.A."/>
            <person name="Salamov A.A."/>
            <person name="Grigoriev I.V."/>
            <person name="Spatafora J.W."/>
            <person name="Berbee M.L."/>
        </authorList>
    </citation>
    <scope>NUCLEOTIDE SEQUENCE [LARGE SCALE GENOMIC DNA]</scope>
    <source>
        <strain evidence="2 3">JEL478</strain>
    </source>
</reference>
<evidence type="ECO:0000313" key="2">
    <source>
        <dbReference type="EMBL" id="KXS16253.1"/>
    </source>
</evidence>